<evidence type="ECO:0000313" key="5">
    <source>
        <dbReference type="EMBL" id="KAF2196788.1"/>
    </source>
</evidence>
<comment type="caution">
    <text evidence="5">The sequence shown here is derived from an EMBL/GenBank/DDBJ whole genome shotgun (WGS) entry which is preliminary data.</text>
</comment>
<dbReference type="Pfam" id="PF25115">
    <property type="entry name" value="Agd3_CE"/>
    <property type="match status" value="1"/>
</dbReference>
<reference evidence="5" key="1">
    <citation type="journal article" date="2020" name="Stud. Mycol.">
        <title>101 Dothideomycetes genomes: a test case for predicting lifestyles and emergence of pathogens.</title>
        <authorList>
            <person name="Haridas S."/>
            <person name="Albert R."/>
            <person name="Binder M."/>
            <person name="Bloem J."/>
            <person name="Labutti K."/>
            <person name="Salamov A."/>
            <person name="Andreopoulos B."/>
            <person name="Baker S."/>
            <person name="Barry K."/>
            <person name="Bills G."/>
            <person name="Bluhm B."/>
            <person name="Cannon C."/>
            <person name="Castanera R."/>
            <person name="Culley D."/>
            <person name="Daum C."/>
            <person name="Ezra D."/>
            <person name="Gonzalez J."/>
            <person name="Henrissat B."/>
            <person name="Kuo A."/>
            <person name="Liang C."/>
            <person name="Lipzen A."/>
            <person name="Lutzoni F."/>
            <person name="Magnuson J."/>
            <person name="Mondo S."/>
            <person name="Nolan M."/>
            <person name="Ohm R."/>
            <person name="Pangilinan J."/>
            <person name="Park H.-J."/>
            <person name="Ramirez L."/>
            <person name="Alfaro M."/>
            <person name="Sun H."/>
            <person name="Tritt A."/>
            <person name="Yoshinaga Y."/>
            <person name="Zwiers L.-H."/>
            <person name="Turgeon B."/>
            <person name="Goodwin S."/>
            <person name="Spatafora J."/>
            <person name="Crous P."/>
            <person name="Grigoriev I."/>
        </authorList>
    </citation>
    <scope>NUCLEOTIDE SEQUENCE</scope>
    <source>
        <strain evidence="5">ATCC 74209</strain>
    </source>
</reference>
<sequence length="690" mass="75608">MSSPSYRFLHFWVLLFSLLLISSSHAAVTVNSTVLVIARDAAAAFTGYSVLQGYGIPYQVILVTKDGAQLPLLNSSATAGNFGGIVVISDVAYSLSSGWGSALTTSQWQQMYDYQTAFGVRMVRLDAFPSSEFGVISLGGTADDQLVSISNATAFPTAGLIVGAGVGTSGLFHYQAQITDPSKAIEVAQFAADGNISKSTAAVINRIGGREQMVWFLPWATDWSQTSTFLSHAWIHWMTRSLYLGFRRVYFSTQVDDMFLDSPLYYPGGTTFRVRPDDLSAHVSWTKQINAKMPAGSQYFMEIAHNGNGNIKKAASVDSSKNAKCSPRDSINFIEQTDIPLEFVKPLGTGISIWPSTPSKYAWTDSCCALDPLEQFWTNKSNLNAFAHVSNNATYSDVVKEITWNQAWLKQVGIDQATRFSPNGLVPPAITGLHNGDALQAWMENGIKYAVGDNTRPSLINLDNSFHPFTTSGAANGYAGMIVMGRWATTIYYNCDFPDCIVQEWANVRGEDGSFQDIMEEARETNSKHLLGLHWDPFMFHQANLRYTDVPVISINGGAKQRYSLLMAWVETIVKEMTRLTTWPLITLKHDDLAQAWIAREARDACRASLTWTLSDDRKTITGVTLDATNRECLTPLPVTFPGTPKLQSRAAGPVRMERVGSDPLTIWSTLDGGSVNFTIGPGILVTAGA</sequence>
<keyword evidence="1" id="KW-0732">Signal</keyword>
<feature type="non-terminal residue" evidence="5">
    <location>
        <position position="1"/>
    </location>
</feature>
<evidence type="ECO:0008006" key="7">
    <source>
        <dbReference type="Google" id="ProtNLM"/>
    </source>
</evidence>
<dbReference type="PANTHER" id="PTHR31002">
    <property type="entry name" value="SERIPAUPERIN"/>
    <property type="match status" value="1"/>
</dbReference>
<dbReference type="InterPro" id="IPR056827">
    <property type="entry name" value="CBM87_Agd3"/>
</dbReference>
<dbReference type="PANTHER" id="PTHR31002:SF34">
    <property type="entry name" value="CELL WALL PROTEIN CWP1-RELATED"/>
    <property type="match status" value="1"/>
</dbReference>
<dbReference type="EMBL" id="ML994323">
    <property type="protein sequence ID" value="KAF2196788.1"/>
    <property type="molecule type" value="Genomic_DNA"/>
</dbReference>
<feature type="domain" description="Agd3 deacetylase" evidence="2">
    <location>
        <begin position="251"/>
        <end position="610"/>
    </location>
</feature>
<evidence type="ECO:0000259" key="3">
    <source>
        <dbReference type="Pfam" id="PF25116"/>
    </source>
</evidence>
<gene>
    <name evidence="5" type="ORF">GQ43DRAFT_497778</name>
</gene>
<dbReference type="Pfam" id="PF25116">
    <property type="entry name" value="CBM87_Agd3"/>
    <property type="match status" value="1"/>
</dbReference>
<evidence type="ECO:0000313" key="6">
    <source>
        <dbReference type="Proteomes" id="UP000799536"/>
    </source>
</evidence>
<feature type="chain" id="PRO_5040283949" description="Extracellular serine-rich protein" evidence="1">
    <location>
        <begin position="27"/>
        <end position="690"/>
    </location>
</feature>
<feature type="domain" description="Agd3 C-terminal" evidence="4">
    <location>
        <begin position="615"/>
        <end position="681"/>
    </location>
</feature>
<dbReference type="InterPro" id="IPR056825">
    <property type="entry name" value="Agd3_C"/>
</dbReference>
<dbReference type="Proteomes" id="UP000799536">
    <property type="component" value="Unassembled WGS sequence"/>
</dbReference>
<feature type="domain" description="Agd3 CBM87" evidence="3">
    <location>
        <begin position="30"/>
        <end position="237"/>
    </location>
</feature>
<dbReference type="AlphaFoldDB" id="A0A9P4JCH7"/>
<organism evidence="5 6">
    <name type="scientific">Delitschia confertaspora ATCC 74209</name>
    <dbReference type="NCBI Taxonomy" id="1513339"/>
    <lineage>
        <taxon>Eukaryota</taxon>
        <taxon>Fungi</taxon>
        <taxon>Dikarya</taxon>
        <taxon>Ascomycota</taxon>
        <taxon>Pezizomycotina</taxon>
        <taxon>Dothideomycetes</taxon>
        <taxon>Pleosporomycetidae</taxon>
        <taxon>Pleosporales</taxon>
        <taxon>Delitschiaceae</taxon>
        <taxon>Delitschia</taxon>
    </lineage>
</organism>
<keyword evidence="6" id="KW-1185">Reference proteome</keyword>
<evidence type="ECO:0000256" key="1">
    <source>
        <dbReference type="SAM" id="SignalP"/>
    </source>
</evidence>
<proteinExistence type="predicted"/>
<dbReference type="OrthoDB" id="2113314at2759"/>
<feature type="signal peptide" evidence="1">
    <location>
        <begin position="1"/>
        <end position="26"/>
    </location>
</feature>
<evidence type="ECO:0000259" key="2">
    <source>
        <dbReference type="Pfam" id="PF25115"/>
    </source>
</evidence>
<dbReference type="InterPro" id="IPR050788">
    <property type="entry name" value="Yeast_SRP1/TIP1_CWP"/>
</dbReference>
<accession>A0A9P4JCH7</accession>
<evidence type="ECO:0000259" key="4">
    <source>
        <dbReference type="Pfam" id="PF25117"/>
    </source>
</evidence>
<dbReference type="InterPro" id="IPR056826">
    <property type="entry name" value="Agd3_CE"/>
</dbReference>
<dbReference type="Pfam" id="PF25117">
    <property type="entry name" value="Agd3_C"/>
    <property type="match status" value="1"/>
</dbReference>
<protein>
    <recommendedName>
        <fullName evidence="7">Extracellular serine-rich protein</fullName>
    </recommendedName>
</protein>
<name>A0A9P4JCH7_9PLEO</name>